<sequence>MEKLNILGVPFDHTTMEDMFHQLRHNLQLNKKTFIVTANPEIVMYAVEDEHYRNTIAQANHIIADGAGIILASKLVKKPLPERVAGFDLMVELLKLANKEQLRVFFLGSREQVIERTVANVQKSYPNLQIAGYHHGFFKENDETVTEMVKNSNPDMVFVALGFPKQEYWIQNNYHHFEKGIFMGVGGSFEIIAGTAKRAPDIWIKLNLEWLHRLLSQPSRWRRMLALPKFVIRVLKTRKRQ</sequence>
<protein>
    <recommendedName>
        <fullName evidence="5">N-acetylglucosaminyldiphosphoundecaprenol N-acetyl-beta-D-mannosaminyltransferase</fullName>
        <ecNumber evidence="5">2.4.1.187</ecNumber>
    </recommendedName>
    <alternativeName>
        <fullName evidence="5">N-acetylmannosaminyltransferase</fullName>
    </alternativeName>
    <alternativeName>
        <fullName evidence="5">UDP-N-acetylmannosamine transferase</fullName>
    </alternativeName>
    <alternativeName>
        <fullName evidence="5">UDP-N-acetylmannosamine:N-acetylglucosaminyl pyrophosphorylundecaprenol N-acetylmannosaminyltransferase</fullName>
    </alternativeName>
</protein>
<dbReference type="PANTHER" id="PTHR34136">
    <property type="match status" value="1"/>
</dbReference>
<dbReference type="PANTHER" id="PTHR34136:SF1">
    <property type="entry name" value="UDP-N-ACETYL-D-MANNOSAMINURONIC ACID TRANSFERASE"/>
    <property type="match status" value="1"/>
</dbReference>
<comment type="catalytic activity">
    <reaction evidence="5">
        <text>UDP-N-acetyl-alpha-D-mannosamine + N-acetyl-alpha-D-glucosaminyl-di-trans,octa-cis-undecaprenyl diphosphate = N-acetyl-beta-D-mannosaminyl-(1-&gt;4)-N-acetyl-alpha-D-glucosaminyl di-trans,octa-cis-undecaprenyl diphosphate + UDP + H(+)</text>
        <dbReference type="Rhea" id="RHEA:16053"/>
        <dbReference type="ChEBI" id="CHEBI:15378"/>
        <dbReference type="ChEBI" id="CHEBI:58223"/>
        <dbReference type="ChEBI" id="CHEBI:62959"/>
        <dbReference type="ChEBI" id="CHEBI:68623"/>
        <dbReference type="ChEBI" id="CHEBI:132210"/>
        <dbReference type="EC" id="2.4.1.187"/>
    </reaction>
</comment>
<name>A0ABW0LL60_9BACI</name>
<comment type="similarity">
    <text evidence="5">Belongs to the glycosyltransferase 26 family. TagA/TarA subfamily.</text>
</comment>
<dbReference type="HAMAP" id="MF_02070">
    <property type="entry name" value="TagA_TarA"/>
    <property type="match status" value="1"/>
</dbReference>
<dbReference type="NCBIfam" id="TIGR00696">
    <property type="entry name" value="wecG_tagA_cpsF"/>
    <property type="match status" value="1"/>
</dbReference>
<reference evidence="7" key="1">
    <citation type="journal article" date="2019" name="Int. J. Syst. Evol. Microbiol.">
        <title>The Global Catalogue of Microorganisms (GCM) 10K type strain sequencing project: providing services to taxonomists for standard genome sequencing and annotation.</title>
        <authorList>
            <consortium name="The Broad Institute Genomics Platform"/>
            <consortium name="The Broad Institute Genome Sequencing Center for Infectious Disease"/>
            <person name="Wu L."/>
            <person name="Ma J."/>
        </authorList>
    </citation>
    <scope>NUCLEOTIDE SEQUENCE [LARGE SCALE GENOMIC DNA]</scope>
    <source>
        <strain evidence="7">CGMCC 1.12237</strain>
    </source>
</reference>
<comment type="function">
    <text evidence="5">Catalyzes the conversion of GlcNAc-PP-undecaprenol into ManNAc-GlcNAc-PP-undecaprenol, the first committed lipid intermediate in the de novo synthesis of teichoic acid.</text>
</comment>
<dbReference type="EC" id="2.4.1.187" evidence="5"/>
<gene>
    <name evidence="6" type="ORF">ACFPM4_12870</name>
</gene>
<dbReference type="Pfam" id="PF03808">
    <property type="entry name" value="Glyco_tran_WecG"/>
    <property type="match status" value="1"/>
</dbReference>
<dbReference type="CDD" id="cd06533">
    <property type="entry name" value="Glyco_transf_WecG_TagA"/>
    <property type="match status" value="1"/>
</dbReference>
<keyword evidence="3 5" id="KW-0777">Teichoic acid biosynthesis</keyword>
<keyword evidence="1 5" id="KW-0328">Glycosyltransferase</keyword>
<evidence type="ECO:0000256" key="4">
    <source>
        <dbReference type="ARBA" id="ARBA00023316"/>
    </source>
</evidence>
<comment type="caution">
    <text evidence="6">The sequence shown here is derived from an EMBL/GenBank/DDBJ whole genome shotgun (WGS) entry which is preliminary data.</text>
</comment>
<keyword evidence="7" id="KW-1185">Reference proteome</keyword>
<evidence type="ECO:0000256" key="1">
    <source>
        <dbReference type="ARBA" id="ARBA00022676"/>
    </source>
</evidence>
<evidence type="ECO:0000256" key="5">
    <source>
        <dbReference type="HAMAP-Rule" id="MF_02070"/>
    </source>
</evidence>
<dbReference type="InterPro" id="IPR004629">
    <property type="entry name" value="WecG_TagA_CpsF"/>
</dbReference>
<evidence type="ECO:0000256" key="2">
    <source>
        <dbReference type="ARBA" id="ARBA00022679"/>
    </source>
</evidence>
<comment type="pathway">
    <text evidence="5">Cell wall biogenesis; teichoic acid biosynthesis.</text>
</comment>
<dbReference type="EMBL" id="JBHSMC010000015">
    <property type="protein sequence ID" value="MFC5465637.1"/>
    <property type="molecule type" value="Genomic_DNA"/>
</dbReference>
<evidence type="ECO:0000313" key="6">
    <source>
        <dbReference type="EMBL" id="MFC5465637.1"/>
    </source>
</evidence>
<dbReference type="InterPro" id="IPR034714">
    <property type="entry name" value="TagA_TarA"/>
</dbReference>
<proteinExistence type="inferred from homology"/>
<organism evidence="6 7">
    <name type="scientific">Lederbergia graminis</name>
    <dbReference type="NCBI Taxonomy" id="735518"/>
    <lineage>
        <taxon>Bacteria</taxon>
        <taxon>Bacillati</taxon>
        <taxon>Bacillota</taxon>
        <taxon>Bacilli</taxon>
        <taxon>Bacillales</taxon>
        <taxon>Bacillaceae</taxon>
        <taxon>Lederbergia</taxon>
    </lineage>
</organism>
<evidence type="ECO:0000256" key="3">
    <source>
        <dbReference type="ARBA" id="ARBA00022944"/>
    </source>
</evidence>
<dbReference type="RefSeq" id="WP_382352385.1">
    <property type="nucleotide sequence ID" value="NZ_JBHSMC010000015.1"/>
</dbReference>
<keyword evidence="2 5" id="KW-0808">Transferase</keyword>
<evidence type="ECO:0000313" key="7">
    <source>
        <dbReference type="Proteomes" id="UP001596147"/>
    </source>
</evidence>
<keyword evidence="4 5" id="KW-0961">Cell wall biogenesis/degradation</keyword>
<dbReference type="Proteomes" id="UP001596147">
    <property type="component" value="Unassembled WGS sequence"/>
</dbReference>
<accession>A0ABW0LL60</accession>